<accession>A0A645AFM2</accession>
<comment type="caution">
    <text evidence="1">The sequence shown here is derived from an EMBL/GenBank/DDBJ whole genome shotgun (WGS) entry which is preliminary data.</text>
</comment>
<reference evidence="1" key="1">
    <citation type="submission" date="2019-08" db="EMBL/GenBank/DDBJ databases">
        <authorList>
            <person name="Kucharzyk K."/>
            <person name="Murdoch R.W."/>
            <person name="Higgins S."/>
            <person name="Loffler F."/>
        </authorList>
    </citation>
    <scope>NUCLEOTIDE SEQUENCE</scope>
</reference>
<dbReference type="EMBL" id="VSSQ01013552">
    <property type="protein sequence ID" value="MPM51746.1"/>
    <property type="molecule type" value="Genomic_DNA"/>
</dbReference>
<gene>
    <name evidence="1" type="ORF">SDC9_98497</name>
</gene>
<proteinExistence type="predicted"/>
<protein>
    <submittedName>
        <fullName evidence="1">Uncharacterized protein</fullName>
    </submittedName>
</protein>
<dbReference type="AlphaFoldDB" id="A0A645AFM2"/>
<organism evidence="1">
    <name type="scientific">bioreactor metagenome</name>
    <dbReference type="NCBI Taxonomy" id="1076179"/>
    <lineage>
        <taxon>unclassified sequences</taxon>
        <taxon>metagenomes</taxon>
        <taxon>ecological metagenomes</taxon>
    </lineage>
</organism>
<name>A0A645AFM2_9ZZZZ</name>
<evidence type="ECO:0000313" key="1">
    <source>
        <dbReference type="EMBL" id="MPM51746.1"/>
    </source>
</evidence>
<sequence>MLKEITAVGRQPSDGCDAAVRFLLRAGGMLCEKPGDMMVEDDRLVNKRSQRAREQSAAGAAAADAHFIVNDAVDHGMLAYLQLQRAAVIHRQRHLFFISQLGHRLHDIHAVGAFDLVDAAEDENMGTVLLRGDDADNPAAAANERALIADVGVGVDLHHHRAVGDRGLCNDGDDVKIIALFGDDIGGRFVIGIGSAGSDRGNDRFHDRGLFRSDLGVCRYLQGPYKGKPAVFIAEALARALFTLGNAAFDAAVAAEQGILRYRILRYRAGFAVFDAGDAVDAVVVDYRLSVNDPDRPGGTYLLTRLASHTLADFNSYHFSQLL</sequence>